<feature type="transmembrane region" description="Helical" evidence="1">
    <location>
        <begin position="7"/>
        <end position="26"/>
    </location>
</feature>
<comment type="caution">
    <text evidence="2">The sequence shown here is derived from an EMBL/GenBank/DDBJ whole genome shotgun (WGS) entry which is preliminary data.</text>
</comment>
<reference evidence="2 3" key="1">
    <citation type="submission" date="2016-01" db="EMBL/GenBank/DDBJ databases">
        <title>High potential of lignocellulose degradation of a new Verrucomicrobia species.</title>
        <authorList>
            <person name="Wang Y."/>
            <person name="Shi Y."/>
            <person name="Qiu Z."/>
            <person name="Liu S."/>
            <person name="Yang H."/>
        </authorList>
    </citation>
    <scope>NUCLEOTIDE SEQUENCE [LARGE SCALE GENOMIC DNA]</scope>
    <source>
        <strain evidence="2 3">TSB47</strain>
    </source>
</reference>
<gene>
    <name evidence="2" type="ORF">AW736_25150</name>
</gene>
<evidence type="ECO:0000313" key="3">
    <source>
        <dbReference type="Proteomes" id="UP000078486"/>
    </source>
</evidence>
<evidence type="ECO:0000256" key="1">
    <source>
        <dbReference type="SAM" id="Phobius"/>
    </source>
</evidence>
<feature type="transmembrane region" description="Helical" evidence="1">
    <location>
        <begin position="38"/>
        <end position="61"/>
    </location>
</feature>
<dbReference type="EMBL" id="LRRQ01000180">
    <property type="protein sequence ID" value="OAM87194.1"/>
    <property type="molecule type" value="Genomic_DNA"/>
</dbReference>
<protein>
    <recommendedName>
        <fullName evidence="4">DUF3098 domain-containing protein</fullName>
    </recommendedName>
</protein>
<keyword evidence="3" id="KW-1185">Reference proteome</keyword>
<accession>A0A178IB02</accession>
<dbReference type="AlphaFoldDB" id="A0A178IB02"/>
<keyword evidence="1" id="KW-0812">Transmembrane</keyword>
<proteinExistence type="predicted"/>
<organism evidence="2 3">
    <name type="scientific">Termitidicoccus mucosus</name>
    <dbReference type="NCBI Taxonomy" id="1184151"/>
    <lineage>
        <taxon>Bacteria</taxon>
        <taxon>Pseudomonadati</taxon>
        <taxon>Verrucomicrobiota</taxon>
        <taxon>Opitutia</taxon>
        <taxon>Opitutales</taxon>
        <taxon>Opitutaceae</taxon>
        <taxon>Termitidicoccus</taxon>
    </lineage>
</organism>
<sequence length="68" mass="7431">MQLDVRLPMGLLFLILGVILLIYGFVSDPAIYAAHHNYGLNINIASGVVFGVFGLVMLFLAKRGKNKP</sequence>
<dbReference type="RefSeq" id="WP_068773025.1">
    <property type="nucleotide sequence ID" value="NZ_CP109796.1"/>
</dbReference>
<name>A0A178IB02_9BACT</name>
<keyword evidence="1" id="KW-1133">Transmembrane helix</keyword>
<evidence type="ECO:0000313" key="2">
    <source>
        <dbReference type="EMBL" id="OAM87194.1"/>
    </source>
</evidence>
<evidence type="ECO:0008006" key="4">
    <source>
        <dbReference type="Google" id="ProtNLM"/>
    </source>
</evidence>
<keyword evidence="1" id="KW-0472">Membrane</keyword>
<dbReference type="Proteomes" id="UP000078486">
    <property type="component" value="Unassembled WGS sequence"/>
</dbReference>